<proteinExistence type="predicted"/>
<protein>
    <submittedName>
        <fullName evidence="1">Uncharacterized protein</fullName>
    </submittedName>
</protein>
<keyword evidence="2" id="KW-1185">Reference proteome</keyword>
<sequence length="63" mass="7333">MTKLAQFTHILNNSVKLWAVGFDLQIARINWDQRVEPMLATFEWLHGHRNVPIDFVVPSESKS</sequence>
<accession>A0A833SEQ6</accession>
<evidence type="ECO:0000313" key="1">
    <source>
        <dbReference type="EMBL" id="KAF4029244.1"/>
    </source>
</evidence>
<gene>
    <name evidence="1" type="ORF">GN244_ATG19048</name>
</gene>
<reference evidence="1" key="1">
    <citation type="submission" date="2020-04" db="EMBL/GenBank/DDBJ databases">
        <title>Hybrid Assembly of Korean Phytophthora infestans isolates.</title>
        <authorList>
            <person name="Prokchorchik M."/>
            <person name="Lee Y."/>
            <person name="Seo J."/>
            <person name="Cho J.-H."/>
            <person name="Park Y.-E."/>
            <person name="Jang D.-C."/>
            <person name="Im J.-S."/>
            <person name="Choi J.-G."/>
            <person name="Park H.-J."/>
            <person name="Lee G.-B."/>
            <person name="Lee Y.-G."/>
            <person name="Hong S.-Y."/>
            <person name="Cho K."/>
            <person name="Sohn K.H."/>
        </authorList>
    </citation>
    <scope>NUCLEOTIDE SEQUENCE</scope>
    <source>
        <strain evidence="1">KR_1_A1</strain>
    </source>
</reference>
<dbReference type="EMBL" id="WSZM01000854">
    <property type="protein sequence ID" value="KAF4029244.1"/>
    <property type="molecule type" value="Genomic_DNA"/>
</dbReference>
<dbReference type="Proteomes" id="UP000602510">
    <property type="component" value="Unassembled WGS sequence"/>
</dbReference>
<name>A0A833SEQ6_PHYIN</name>
<comment type="caution">
    <text evidence="1">The sequence shown here is derived from an EMBL/GenBank/DDBJ whole genome shotgun (WGS) entry which is preliminary data.</text>
</comment>
<dbReference type="AlphaFoldDB" id="A0A833SEQ6"/>
<evidence type="ECO:0000313" key="2">
    <source>
        <dbReference type="Proteomes" id="UP000602510"/>
    </source>
</evidence>
<organism evidence="1 2">
    <name type="scientific">Phytophthora infestans</name>
    <name type="common">Potato late blight agent</name>
    <name type="synonym">Botrytis infestans</name>
    <dbReference type="NCBI Taxonomy" id="4787"/>
    <lineage>
        <taxon>Eukaryota</taxon>
        <taxon>Sar</taxon>
        <taxon>Stramenopiles</taxon>
        <taxon>Oomycota</taxon>
        <taxon>Peronosporomycetes</taxon>
        <taxon>Peronosporales</taxon>
        <taxon>Peronosporaceae</taxon>
        <taxon>Phytophthora</taxon>
    </lineage>
</organism>